<gene>
    <name evidence="3" type="ORF">SNE34_09435</name>
</gene>
<evidence type="ECO:0000313" key="4">
    <source>
        <dbReference type="Proteomes" id="UP001355056"/>
    </source>
</evidence>
<reference evidence="3 4" key="1">
    <citation type="journal article" date="2016" name="Int. J. Syst. Evol. Microbiol.">
        <title>Lysobacter erysipheiresistens sp. nov., an antagonist of powdery mildew, isolated from tobacco-cultivated soil.</title>
        <authorList>
            <person name="Xie B."/>
            <person name="Li T."/>
            <person name="Lin X."/>
            <person name="Wang C.J."/>
            <person name="Chen Y.J."/>
            <person name="Liu W.J."/>
            <person name="Zhao Z.W."/>
        </authorList>
    </citation>
    <scope>NUCLEOTIDE SEQUENCE [LARGE SCALE GENOMIC DNA]</scope>
    <source>
        <strain evidence="3 4">RS-LYSO-3</strain>
    </source>
</reference>
<accession>A0ABU7YZ84</accession>
<feature type="region of interest" description="Disordered" evidence="1">
    <location>
        <begin position="26"/>
        <end position="56"/>
    </location>
</feature>
<dbReference type="PROSITE" id="PS51257">
    <property type="entry name" value="PROKAR_LIPOPROTEIN"/>
    <property type="match status" value="1"/>
</dbReference>
<evidence type="ECO:0000313" key="3">
    <source>
        <dbReference type="EMBL" id="MEG3184231.1"/>
    </source>
</evidence>
<proteinExistence type="predicted"/>
<feature type="signal peptide" evidence="2">
    <location>
        <begin position="1"/>
        <end position="19"/>
    </location>
</feature>
<evidence type="ECO:0000256" key="1">
    <source>
        <dbReference type="SAM" id="MobiDB-lite"/>
    </source>
</evidence>
<organism evidence="3 4">
    <name type="scientific">Novilysobacter erysipheiresistens</name>
    <dbReference type="NCBI Taxonomy" id="1749332"/>
    <lineage>
        <taxon>Bacteria</taxon>
        <taxon>Pseudomonadati</taxon>
        <taxon>Pseudomonadota</taxon>
        <taxon>Gammaproteobacteria</taxon>
        <taxon>Lysobacterales</taxon>
        <taxon>Lysobacteraceae</taxon>
        <taxon>Novilysobacter</taxon>
    </lineage>
</organism>
<keyword evidence="2" id="KW-0732">Signal</keyword>
<keyword evidence="4" id="KW-1185">Reference proteome</keyword>
<evidence type="ECO:0000256" key="2">
    <source>
        <dbReference type="SAM" id="SignalP"/>
    </source>
</evidence>
<protein>
    <submittedName>
        <fullName evidence="3">Uncharacterized protein</fullName>
    </submittedName>
</protein>
<feature type="chain" id="PRO_5046984974" evidence="2">
    <location>
        <begin position="20"/>
        <end position="235"/>
    </location>
</feature>
<dbReference type="Proteomes" id="UP001355056">
    <property type="component" value="Unassembled WGS sequence"/>
</dbReference>
<comment type="caution">
    <text evidence="3">The sequence shown here is derived from an EMBL/GenBank/DDBJ whole genome shotgun (WGS) entry which is preliminary data.</text>
</comment>
<sequence length="235" mass="23324">MKTLTLALAASLATSLALATAACDAQSPTDPAATTPATTPAHAPASAHAANSTAATPAAPKLQADLRALWNDHVVQTRAYAMAVNAGDSGAAAEAADGVVANAKTLSGAVAGFYGEAAGERMMELLGGHWGAVKAMTDSGHADDAAASQAAMTTLLANADEIAAFLSGANPNLPADAVRGLLVAHGAHHAAQIKQIMAGDMAAEVETWAAMQAHMDVIADALAGAIAKQFPDKVA</sequence>
<dbReference type="RefSeq" id="WP_332616731.1">
    <property type="nucleotide sequence ID" value="NZ_JAXGFP010000004.1"/>
</dbReference>
<dbReference type="EMBL" id="JAXGFP010000004">
    <property type="protein sequence ID" value="MEG3184231.1"/>
    <property type="molecule type" value="Genomic_DNA"/>
</dbReference>
<name>A0ABU7YZ84_9GAMM</name>